<keyword evidence="4" id="KW-1185">Reference proteome</keyword>
<reference evidence="4" key="1">
    <citation type="journal article" date="2011" name="Nature">
        <title>Genome sequence and analysis of the tuber crop potato.</title>
        <authorList>
            <consortium name="The Potato Genome Sequencing Consortium"/>
        </authorList>
    </citation>
    <scope>NUCLEOTIDE SEQUENCE [LARGE SCALE GENOMIC DNA]</scope>
    <source>
        <strain evidence="4">cv. DM1-3 516 R44</strain>
    </source>
</reference>
<evidence type="ECO:0000313" key="4">
    <source>
        <dbReference type="Proteomes" id="UP000011115"/>
    </source>
</evidence>
<feature type="chain" id="PRO_5004011487" evidence="2">
    <location>
        <begin position="24"/>
        <end position="136"/>
    </location>
</feature>
<evidence type="ECO:0000256" key="1">
    <source>
        <dbReference type="SAM" id="Phobius"/>
    </source>
</evidence>
<keyword evidence="1" id="KW-1133">Transmembrane helix</keyword>
<keyword evidence="1" id="KW-0812">Transmembrane</keyword>
<dbReference type="AlphaFoldDB" id="M1ABH7"/>
<dbReference type="HOGENOM" id="CLU_1879063_0_0_1"/>
<sequence>MVTYCFQLVLFSIIANLIFVVAARNYPTNISPSFPLPPNVCTLLRYHLHLLFNTPPLSSLPSVLPRVRKLIPLTTPLPSYVLESSHLQPLIQLPSSRIVQQVPSYDLEISLLLYLMVKLFLLKILLLFVAIIDICD</sequence>
<name>M1ABH7_SOLTU</name>
<keyword evidence="2" id="KW-0732">Signal</keyword>
<evidence type="ECO:0000313" key="3">
    <source>
        <dbReference type="EnsemblPlants" id="PGSC0003DMT400019017"/>
    </source>
</evidence>
<organism evidence="3 4">
    <name type="scientific">Solanum tuberosum</name>
    <name type="common">Potato</name>
    <dbReference type="NCBI Taxonomy" id="4113"/>
    <lineage>
        <taxon>Eukaryota</taxon>
        <taxon>Viridiplantae</taxon>
        <taxon>Streptophyta</taxon>
        <taxon>Embryophyta</taxon>
        <taxon>Tracheophyta</taxon>
        <taxon>Spermatophyta</taxon>
        <taxon>Magnoliopsida</taxon>
        <taxon>eudicotyledons</taxon>
        <taxon>Gunneridae</taxon>
        <taxon>Pentapetalae</taxon>
        <taxon>asterids</taxon>
        <taxon>lamiids</taxon>
        <taxon>Solanales</taxon>
        <taxon>Solanaceae</taxon>
        <taxon>Solanoideae</taxon>
        <taxon>Solaneae</taxon>
        <taxon>Solanum</taxon>
    </lineage>
</organism>
<accession>M1ABH7</accession>
<dbReference type="EnsemblPlants" id="PGSC0003DMT400019017">
    <property type="protein sequence ID" value="PGSC0003DMT400019017"/>
    <property type="gene ID" value="PGSC0003DMG400007369"/>
</dbReference>
<evidence type="ECO:0000256" key="2">
    <source>
        <dbReference type="SAM" id="SignalP"/>
    </source>
</evidence>
<protein>
    <submittedName>
        <fullName evidence="3">Uncharacterized protein</fullName>
    </submittedName>
</protein>
<feature type="transmembrane region" description="Helical" evidence="1">
    <location>
        <begin position="111"/>
        <end position="132"/>
    </location>
</feature>
<reference evidence="3" key="2">
    <citation type="submission" date="2015-06" db="UniProtKB">
        <authorList>
            <consortium name="EnsemblPlants"/>
        </authorList>
    </citation>
    <scope>IDENTIFICATION</scope>
    <source>
        <strain evidence="3">DM1-3 516 R44</strain>
    </source>
</reference>
<feature type="signal peptide" evidence="2">
    <location>
        <begin position="1"/>
        <end position="23"/>
    </location>
</feature>
<proteinExistence type="predicted"/>
<dbReference type="Gramene" id="PGSC0003DMT400019017">
    <property type="protein sequence ID" value="PGSC0003DMT400019017"/>
    <property type="gene ID" value="PGSC0003DMG400007369"/>
</dbReference>
<dbReference type="Proteomes" id="UP000011115">
    <property type="component" value="Unassembled WGS sequence"/>
</dbReference>
<dbReference type="PaxDb" id="4113-PGSC0003DMT400019017"/>
<keyword evidence="1" id="KW-0472">Membrane</keyword>
<dbReference type="InParanoid" id="M1ABH7"/>